<dbReference type="PANTHER" id="PTHR35788">
    <property type="entry name" value="EXPORTED PROTEIN-RELATED"/>
    <property type="match status" value="1"/>
</dbReference>
<feature type="chain" id="PRO_5032490610" evidence="2">
    <location>
        <begin position="20"/>
        <end position="395"/>
    </location>
</feature>
<evidence type="ECO:0000313" key="3">
    <source>
        <dbReference type="EMBL" id="MBB6098568.1"/>
    </source>
</evidence>
<dbReference type="RefSeq" id="WP_183987099.1">
    <property type="nucleotide sequence ID" value="NZ_JACHHG010000006.1"/>
</dbReference>
<reference evidence="3 4" key="1">
    <citation type="submission" date="2020-08" db="EMBL/GenBank/DDBJ databases">
        <title>Genomic Encyclopedia of Type Strains, Phase IV (KMG-IV): sequencing the most valuable type-strain genomes for metagenomic binning, comparative biology and taxonomic classification.</title>
        <authorList>
            <person name="Goeker M."/>
        </authorList>
    </citation>
    <scope>NUCLEOTIDE SEQUENCE [LARGE SCALE GENOMIC DNA]</scope>
    <source>
        <strain evidence="3 4">DSM 21458</strain>
    </source>
</reference>
<dbReference type="InterPro" id="IPR007391">
    <property type="entry name" value="Vancomycin_resist_VanW"/>
</dbReference>
<organism evidence="3 4">
    <name type="scientific">Deinobacterium chartae</name>
    <dbReference type="NCBI Taxonomy" id="521158"/>
    <lineage>
        <taxon>Bacteria</taxon>
        <taxon>Thermotogati</taxon>
        <taxon>Deinococcota</taxon>
        <taxon>Deinococci</taxon>
        <taxon>Deinococcales</taxon>
        <taxon>Deinococcaceae</taxon>
        <taxon>Deinobacterium</taxon>
    </lineage>
</organism>
<evidence type="ECO:0000313" key="4">
    <source>
        <dbReference type="Proteomes" id="UP000569951"/>
    </source>
</evidence>
<gene>
    <name evidence="3" type="ORF">HNR42_002002</name>
</gene>
<comment type="caution">
    <text evidence="3">The sequence shown here is derived from an EMBL/GenBank/DDBJ whole genome shotgun (WGS) entry which is preliminary data.</text>
</comment>
<evidence type="ECO:0000256" key="2">
    <source>
        <dbReference type="SAM" id="SignalP"/>
    </source>
</evidence>
<keyword evidence="4" id="KW-1185">Reference proteome</keyword>
<accession>A0A841I2J8</accession>
<keyword evidence="2" id="KW-0732">Signal</keyword>
<dbReference type="InterPro" id="IPR052913">
    <property type="entry name" value="Glycopeptide_resist_protein"/>
</dbReference>
<proteinExistence type="predicted"/>
<dbReference type="Proteomes" id="UP000569951">
    <property type="component" value="Unassembled WGS sequence"/>
</dbReference>
<protein>
    <submittedName>
        <fullName evidence="3">Vancomycin resistance protein YoaR</fullName>
    </submittedName>
</protein>
<feature type="region of interest" description="Disordered" evidence="1">
    <location>
        <begin position="319"/>
        <end position="345"/>
    </location>
</feature>
<name>A0A841I2J8_9DEIO</name>
<dbReference type="EMBL" id="JACHHG010000006">
    <property type="protein sequence ID" value="MBB6098568.1"/>
    <property type="molecule type" value="Genomic_DNA"/>
</dbReference>
<dbReference type="PANTHER" id="PTHR35788:SF1">
    <property type="entry name" value="EXPORTED PROTEIN"/>
    <property type="match status" value="1"/>
</dbReference>
<dbReference type="Pfam" id="PF04294">
    <property type="entry name" value="VanW"/>
    <property type="match status" value="1"/>
</dbReference>
<sequence>MRLAFLPLVTALLAVVAAAQEEPDAARKPDLPRFTLELRTSEPRIRSGQLETVVIAKNFALDPQAVARSRSYNKISAALRPELERIFRQLERRTPQDAVWRNVQGRWIATQQSGWTVDRDATEAALRTAFASGRNSARVRLRRTEPGRSVRDFAERGILYHFGGGSSSFRGSPPFRVKNIVVGAQKLSGDYLEDGEEYDFNRRLGPTTRANGFVPGYVISGGTLVLEDGGGVCQVSTTLFRAAYQAGLPITERHAHSHRVTYYDPVGYEATVYAPYKNLKFKNDSGGTLYVQASWDTAAQTLRFDLFGPRNEREVAVSQPMLSDERPAAAPSYTADPSVRPGGQRQVDVAARGVTSVIRRSVRMPGGEVRKDQIKSVYRPWGAVYAVHPSDPRLN</sequence>
<feature type="signal peptide" evidence="2">
    <location>
        <begin position="1"/>
        <end position="19"/>
    </location>
</feature>
<dbReference type="AlphaFoldDB" id="A0A841I2J8"/>
<evidence type="ECO:0000256" key="1">
    <source>
        <dbReference type="SAM" id="MobiDB-lite"/>
    </source>
</evidence>